<sequence length="172" mass="18309">MAGFMKNAMSYLGMSDVAEDDDDFDLAEEPDTPVAPAASSSAAFDSERVVTPMPASKPASSGPTLSSGSTTRSANPFQSRMNRITTIHPKSYEDAQMVGRAIRDGVPVVLNLTGVPEAVAYRIVDFSAGVVFGVHGSMERVTPRVFLLSPSQVNIKVEEPITANSAHDLFTE</sequence>
<keyword evidence="3 5" id="KW-0131">Cell cycle</keyword>
<evidence type="ECO:0000256" key="4">
    <source>
        <dbReference type="ARBA" id="ARBA00044936"/>
    </source>
</evidence>
<dbReference type="InterPro" id="IPR038594">
    <property type="entry name" value="SepF-like_sf"/>
</dbReference>
<name>A0ABS5UN05_9BIFI</name>
<reference evidence="7 8" key="1">
    <citation type="journal article" date="2021" name="Environ. Microbiol.">
        <title>Genetic insights into the dark matter of the mammalian gut microbiota through targeted genome reconstruction.</title>
        <authorList>
            <person name="Lugli G.A."/>
            <person name="Alessandri G."/>
            <person name="Milani C."/>
            <person name="Viappiani A."/>
            <person name="Fontana F."/>
            <person name="Tarracchini C."/>
            <person name="Mancabelli L."/>
            <person name="Argentini C."/>
            <person name="Ruiz L."/>
            <person name="Margolles A."/>
            <person name="van Sinderen D."/>
            <person name="Turroni F."/>
            <person name="Ventura M."/>
        </authorList>
    </citation>
    <scope>NUCLEOTIDE SEQUENCE [LARGE SCALE GENOMIC DNA]</scope>
    <source>
        <strain evidence="7 8">MA2</strain>
    </source>
</reference>
<feature type="region of interest" description="Disordered" evidence="6">
    <location>
        <begin position="23"/>
        <end position="84"/>
    </location>
</feature>
<comment type="function">
    <text evidence="4 5">Cell division protein that is part of the divisome complex and is recruited early to the Z-ring. Probably stimulates Z-ring formation, perhaps through the cross-linking of FtsZ protofilaments. Its function overlaps with FtsA.</text>
</comment>
<dbReference type="Gene3D" id="3.30.110.150">
    <property type="entry name" value="SepF-like protein"/>
    <property type="match status" value="1"/>
</dbReference>
<evidence type="ECO:0000256" key="1">
    <source>
        <dbReference type="ARBA" id="ARBA00022618"/>
    </source>
</evidence>
<evidence type="ECO:0000256" key="2">
    <source>
        <dbReference type="ARBA" id="ARBA00023210"/>
    </source>
</evidence>
<feature type="compositionally biased region" description="Low complexity" evidence="6">
    <location>
        <begin position="60"/>
        <end position="73"/>
    </location>
</feature>
<protein>
    <recommendedName>
        <fullName evidence="5">Cell division protein SepF</fullName>
    </recommendedName>
</protein>
<accession>A0ABS5UN05</accession>
<dbReference type="RefSeq" id="WP_214357591.1">
    <property type="nucleotide sequence ID" value="NZ_JAFEJS010000002.1"/>
</dbReference>
<evidence type="ECO:0000313" key="7">
    <source>
        <dbReference type="EMBL" id="MBT1172296.1"/>
    </source>
</evidence>
<dbReference type="InterPro" id="IPR023052">
    <property type="entry name" value="Cell_div_SepF"/>
</dbReference>
<keyword evidence="5" id="KW-0963">Cytoplasm</keyword>
<dbReference type="PANTHER" id="PTHR35798:SF1">
    <property type="entry name" value="CELL DIVISION PROTEIN SEPF"/>
    <property type="match status" value="1"/>
</dbReference>
<keyword evidence="8" id="KW-1185">Reference proteome</keyword>
<comment type="subunit">
    <text evidence="5">Homodimer. Interacts with FtsZ.</text>
</comment>
<dbReference type="Pfam" id="PF04472">
    <property type="entry name" value="SepF"/>
    <property type="match status" value="1"/>
</dbReference>
<dbReference type="EMBL" id="JAFEJS010000002">
    <property type="protein sequence ID" value="MBT1172296.1"/>
    <property type="molecule type" value="Genomic_DNA"/>
</dbReference>
<organism evidence="7 8">
    <name type="scientific">Bifidobacterium santillanense</name>
    <dbReference type="NCBI Taxonomy" id="2809028"/>
    <lineage>
        <taxon>Bacteria</taxon>
        <taxon>Bacillati</taxon>
        <taxon>Actinomycetota</taxon>
        <taxon>Actinomycetes</taxon>
        <taxon>Bifidobacteriales</taxon>
        <taxon>Bifidobacteriaceae</taxon>
        <taxon>Bifidobacterium</taxon>
    </lineage>
</organism>
<comment type="caution">
    <text evidence="7">The sequence shown here is derived from an EMBL/GenBank/DDBJ whole genome shotgun (WGS) entry which is preliminary data.</text>
</comment>
<evidence type="ECO:0000313" key="8">
    <source>
        <dbReference type="Proteomes" id="UP000773064"/>
    </source>
</evidence>
<gene>
    <name evidence="5" type="primary">sepF</name>
    <name evidence="7" type="ORF">JS528_02745</name>
</gene>
<dbReference type="GO" id="GO:0051301">
    <property type="term" value="P:cell division"/>
    <property type="evidence" value="ECO:0007669"/>
    <property type="project" value="UniProtKB-KW"/>
</dbReference>
<evidence type="ECO:0000256" key="6">
    <source>
        <dbReference type="SAM" id="MobiDB-lite"/>
    </source>
</evidence>
<dbReference type="HAMAP" id="MF_01197">
    <property type="entry name" value="SepF"/>
    <property type="match status" value="1"/>
</dbReference>
<proteinExistence type="inferred from homology"/>
<dbReference type="PANTHER" id="PTHR35798">
    <property type="entry name" value="CELL DIVISION PROTEIN SEPF"/>
    <property type="match status" value="1"/>
</dbReference>
<comment type="subcellular location">
    <subcellularLocation>
        <location evidence="5">Cytoplasm</location>
    </subcellularLocation>
    <text evidence="5">Localizes to the division site, in a FtsZ-dependent manner.</text>
</comment>
<evidence type="ECO:0000256" key="5">
    <source>
        <dbReference type="HAMAP-Rule" id="MF_01197"/>
    </source>
</evidence>
<feature type="compositionally biased region" description="Polar residues" evidence="6">
    <location>
        <begin position="74"/>
        <end position="84"/>
    </location>
</feature>
<comment type="similarity">
    <text evidence="5">Belongs to the SepF family.</text>
</comment>
<keyword evidence="2 5" id="KW-0717">Septation</keyword>
<dbReference type="InterPro" id="IPR007561">
    <property type="entry name" value="Cell_div_SepF/SepF-rel"/>
</dbReference>
<dbReference type="Proteomes" id="UP000773064">
    <property type="component" value="Unassembled WGS sequence"/>
</dbReference>
<keyword evidence="1 5" id="KW-0132">Cell division</keyword>
<evidence type="ECO:0000256" key="3">
    <source>
        <dbReference type="ARBA" id="ARBA00023306"/>
    </source>
</evidence>